<dbReference type="GO" id="GO:0003677">
    <property type="term" value="F:DNA binding"/>
    <property type="evidence" value="ECO:0007669"/>
    <property type="project" value="InterPro"/>
</dbReference>
<reference evidence="3" key="1">
    <citation type="submission" date="2017-12" db="EMBL/GenBank/DDBJ databases">
        <authorList>
            <person name="Thomas-White K."/>
            <person name="Wolfe A.J."/>
        </authorList>
    </citation>
    <scope>NUCLEOTIDE SEQUENCE</scope>
    <source>
        <strain evidence="3">UMB0763</strain>
    </source>
</reference>
<dbReference type="Pfam" id="PF00239">
    <property type="entry name" value="Resolvase"/>
    <property type="match status" value="1"/>
</dbReference>
<dbReference type="Gene3D" id="3.40.50.1390">
    <property type="entry name" value="Resolvase, N-terminal catalytic domain"/>
    <property type="match status" value="1"/>
</dbReference>
<name>A0AAF0YWP4_9CORY</name>
<dbReference type="Proteomes" id="UP000234560">
    <property type="component" value="Chromosome"/>
</dbReference>
<dbReference type="PANTHER" id="PTHR30461">
    <property type="entry name" value="DNA-INVERTASE FROM LAMBDOID PROPHAGE"/>
    <property type="match status" value="1"/>
</dbReference>
<evidence type="ECO:0000259" key="1">
    <source>
        <dbReference type="PROSITE" id="PS51736"/>
    </source>
</evidence>
<dbReference type="Gene3D" id="3.90.1750.20">
    <property type="entry name" value="Putative Large Serine Recombinase, Chain B, Domain 2"/>
    <property type="match status" value="1"/>
</dbReference>
<dbReference type="PROSITE" id="PS51736">
    <property type="entry name" value="RECOMBINASES_3"/>
    <property type="match status" value="1"/>
</dbReference>
<dbReference type="Pfam" id="PF07508">
    <property type="entry name" value="Recombinase"/>
    <property type="match status" value="1"/>
</dbReference>
<gene>
    <name evidence="3" type="ORF">CYJ47_02105</name>
</gene>
<dbReference type="EMBL" id="CP136958">
    <property type="protein sequence ID" value="WOT02588.1"/>
    <property type="molecule type" value="Genomic_DNA"/>
</dbReference>
<dbReference type="InterPro" id="IPR006119">
    <property type="entry name" value="Resolv_N"/>
</dbReference>
<dbReference type="InterPro" id="IPR011109">
    <property type="entry name" value="DNA_bind_recombinase_dom"/>
</dbReference>
<accession>A0AAF0YWP4</accession>
<dbReference type="InterPro" id="IPR036162">
    <property type="entry name" value="Resolvase-like_N_sf"/>
</dbReference>
<dbReference type="InterPro" id="IPR050639">
    <property type="entry name" value="SSR_resolvase"/>
</dbReference>
<evidence type="ECO:0000259" key="2">
    <source>
        <dbReference type="PROSITE" id="PS51737"/>
    </source>
</evidence>
<dbReference type="AlphaFoldDB" id="A0AAF0YWP4"/>
<dbReference type="SUPFAM" id="SSF53041">
    <property type="entry name" value="Resolvase-like"/>
    <property type="match status" value="1"/>
</dbReference>
<dbReference type="InterPro" id="IPR025827">
    <property type="entry name" value="Zn_ribbon_recom_dom"/>
</dbReference>
<dbReference type="Pfam" id="PF13408">
    <property type="entry name" value="Zn_ribbon_recom"/>
    <property type="match status" value="1"/>
</dbReference>
<protein>
    <submittedName>
        <fullName evidence="3">Recombinase family protein</fullName>
    </submittedName>
</protein>
<reference evidence="3" key="2">
    <citation type="submission" date="2023-10" db="EMBL/GenBank/DDBJ databases">
        <authorList>
            <person name="Choi B."/>
        </authorList>
    </citation>
    <scope>NUCLEOTIDE SEQUENCE</scope>
    <source>
        <strain evidence="3">UMB0763</strain>
    </source>
</reference>
<organism evidence="3 4">
    <name type="scientific">Corynebacterium pyruviciproducens</name>
    <dbReference type="NCBI Taxonomy" id="598660"/>
    <lineage>
        <taxon>Bacteria</taxon>
        <taxon>Bacillati</taxon>
        <taxon>Actinomycetota</taxon>
        <taxon>Actinomycetes</taxon>
        <taxon>Mycobacteriales</taxon>
        <taxon>Corynebacteriaceae</taxon>
        <taxon>Corynebacterium</taxon>
    </lineage>
</organism>
<proteinExistence type="predicted"/>
<evidence type="ECO:0000313" key="3">
    <source>
        <dbReference type="EMBL" id="WOT02588.1"/>
    </source>
</evidence>
<dbReference type="GO" id="GO:0000150">
    <property type="term" value="F:DNA strand exchange activity"/>
    <property type="evidence" value="ECO:0007669"/>
    <property type="project" value="InterPro"/>
</dbReference>
<feature type="domain" description="Resolvase/invertase-type recombinase catalytic" evidence="1">
    <location>
        <begin position="27"/>
        <end position="175"/>
    </location>
</feature>
<dbReference type="PROSITE" id="PS51737">
    <property type="entry name" value="RECOMBINASE_DNA_BIND"/>
    <property type="match status" value="1"/>
</dbReference>
<sequence>MPRITTIPATKPLHSTTTTISGQQLRRVAGYARVSTDDTDQANSYEAQVDYYEHYIKNHDGWQYVDIYTDEGISGTSTKHREGFNRMIADALSGKIDLIVTKSVSRFARNTVDSLTTVRKLKDKGVEVFFEKENIWTLDSKGELLITIMSSLAQEESRSISENVTWGHRKRFQDGKVYMPYGNFLGYNRGEDGEPVINPEQADIVRRIYRQYLEGMSIPQIAASLDADGILTPRRKHKWSHTTIHSILTNEKYKGDALLQKRFTVDFLTKQRKANEGEVPQYYVTGSHPAIIDPETWELVRYELAKNTNQGRRERAFTGMVYCTHCGSAYGSKTWHSTDKYRAIIWQCNEKFTVPHPKKMPVLRDSQRQTIFQTALAQLIKSQQLIDWDCLITTTSDTTDLEEQALQQASEIEVTTKLINQAITHNAHHSQNQDDYQERFTQFKARQREAINAYEATTAEIERRAGIKAKLTRFKKTIQNATLSQDFDRATLRALCQRIQITPSGEASVIFADGTKIEIPAEATERKRIRRVSEIPL</sequence>
<evidence type="ECO:0000313" key="4">
    <source>
        <dbReference type="Proteomes" id="UP000234560"/>
    </source>
</evidence>
<dbReference type="RefSeq" id="WP_101679294.1">
    <property type="nucleotide sequence ID" value="NZ_CP136958.1"/>
</dbReference>
<dbReference type="KEGG" id="cpyr:CYJ47_02105"/>
<dbReference type="PANTHER" id="PTHR30461:SF23">
    <property type="entry name" value="DNA RECOMBINASE-RELATED"/>
    <property type="match status" value="1"/>
</dbReference>
<dbReference type="InterPro" id="IPR038109">
    <property type="entry name" value="DNA_bind_recomb_sf"/>
</dbReference>
<dbReference type="CDD" id="cd00338">
    <property type="entry name" value="Ser_Recombinase"/>
    <property type="match status" value="1"/>
</dbReference>
<feature type="domain" description="Recombinase" evidence="2">
    <location>
        <begin position="184"/>
        <end position="311"/>
    </location>
</feature>
<dbReference type="SMART" id="SM00857">
    <property type="entry name" value="Resolvase"/>
    <property type="match status" value="1"/>
</dbReference>